<dbReference type="HOGENOM" id="CLU_1049060_0_0_9"/>
<dbReference type="STRING" id="189425.PGRAT_05965"/>
<reference evidence="2 3" key="1">
    <citation type="submission" date="2014-08" db="EMBL/GenBank/DDBJ databases">
        <title>Comparative genomics of the Paenibacillus odorifer group.</title>
        <authorList>
            <person name="den Bakker H.C."/>
            <person name="Tsai Y.-C."/>
            <person name="Martin N."/>
            <person name="Korlach J."/>
            <person name="Wiedmann M."/>
        </authorList>
    </citation>
    <scope>NUCLEOTIDE SEQUENCE [LARGE SCALE GENOMIC DNA]</scope>
    <source>
        <strain evidence="2 3">DSM 15220</strain>
    </source>
</reference>
<keyword evidence="3" id="KW-1185">Reference proteome</keyword>
<keyword evidence="1" id="KW-0472">Membrane</keyword>
<gene>
    <name evidence="2" type="ORF">PGRAT_05965</name>
</gene>
<feature type="transmembrane region" description="Helical" evidence="1">
    <location>
        <begin position="100"/>
        <end position="128"/>
    </location>
</feature>
<dbReference type="OrthoDB" id="2593805at2"/>
<dbReference type="PANTHER" id="PTHR37305:SF1">
    <property type="entry name" value="MEMBRANE PROTEIN"/>
    <property type="match status" value="1"/>
</dbReference>
<evidence type="ECO:0000313" key="3">
    <source>
        <dbReference type="Proteomes" id="UP000029500"/>
    </source>
</evidence>
<dbReference type="RefSeq" id="WP_025706623.1">
    <property type="nucleotide sequence ID" value="NZ_CP009287.1"/>
</dbReference>
<dbReference type="EMBL" id="CP009287">
    <property type="protein sequence ID" value="AIQ67232.1"/>
    <property type="molecule type" value="Genomic_DNA"/>
</dbReference>
<evidence type="ECO:0008006" key="4">
    <source>
        <dbReference type="Google" id="ProtNLM"/>
    </source>
</evidence>
<accession>A0A089M1Z7</accession>
<keyword evidence="1" id="KW-1133">Transmembrane helix</keyword>
<dbReference type="KEGG" id="pgm:PGRAT_05965"/>
<protein>
    <recommendedName>
        <fullName evidence="4">ABC transporter permease</fullName>
    </recommendedName>
</protein>
<name>A0A089M1Z7_9BACL</name>
<dbReference type="Proteomes" id="UP000029500">
    <property type="component" value="Chromosome"/>
</dbReference>
<feature type="transmembrane region" description="Helical" evidence="1">
    <location>
        <begin position="176"/>
        <end position="194"/>
    </location>
</feature>
<evidence type="ECO:0000256" key="1">
    <source>
        <dbReference type="SAM" id="Phobius"/>
    </source>
</evidence>
<feature type="transmembrane region" description="Helical" evidence="1">
    <location>
        <begin position="148"/>
        <end position="169"/>
    </location>
</feature>
<evidence type="ECO:0000313" key="2">
    <source>
        <dbReference type="EMBL" id="AIQ67232.1"/>
    </source>
</evidence>
<proteinExistence type="predicted"/>
<keyword evidence="1" id="KW-0812">Transmembrane</keyword>
<dbReference type="AlphaFoldDB" id="A0A089M1Z7"/>
<dbReference type="PANTHER" id="PTHR37305">
    <property type="entry name" value="INTEGRAL MEMBRANE PROTEIN-RELATED"/>
    <property type="match status" value="1"/>
</dbReference>
<sequence length="265" mass="29011">MRNFLKAEIYFLRKDTMFKSITVLFALASVGLAVFLGSKGGYALSSPVQPMQIASSFSVFLYLVIPMFACFFITEGFEHGSVQNIIASGQNRAGYILGKYLLGLLAALWWLLEFFGCFLIVSLSAALVTGSPIGHETTTEDLTTSMRAFGLNLLYLAAYSSVVMMLGVMIRKAASAIVATFFFVFGNILLTGYLQGTSSAFLRLLSEHALMTQIMKFSGVYVEQSRVILLSGIGDYVRALLIPVIVIIVCLTTALLSLEKRDIHI</sequence>
<feature type="transmembrane region" description="Helical" evidence="1">
    <location>
        <begin position="53"/>
        <end position="73"/>
    </location>
</feature>
<organism evidence="2 3">
    <name type="scientific">Paenibacillus graminis</name>
    <dbReference type="NCBI Taxonomy" id="189425"/>
    <lineage>
        <taxon>Bacteria</taxon>
        <taxon>Bacillati</taxon>
        <taxon>Bacillota</taxon>
        <taxon>Bacilli</taxon>
        <taxon>Bacillales</taxon>
        <taxon>Paenibacillaceae</taxon>
        <taxon>Paenibacillus</taxon>
    </lineage>
</organism>
<feature type="transmembrane region" description="Helical" evidence="1">
    <location>
        <begin position="236"/>
        <end position="258"/>
    </location>
</feature>
<dbReference type="eggNOG" id="ENOG502ZBDR">
    <property type="taxonomic scope" value="Bacteria"/>
</dbReference>